<gene>
    <name evidence="1" type="ORF">QLX08_004860</name>
</gene>
<evidence type="ECO:0000313" key="1">
    <source>
        <dbReference type="EMBL" id="KAK9303455.1"/>
    </source>
</evidence>
<evidence type="ECO:0000313" key="2">
    <source>
        <dbReference type="Proteomes" id="UP001432146"/>
    </source>
</evidence>
<name>A0AAW1A0A8_9HYME</name>
<comment type="caution">
    <text evidence="1">The sequence shown here is derived from an EMBL/GenBank/DDBJ whole genome shotgun (WGS) entry which is preliminary data.</text>
</comment>
<dbReference type="Proteomes" id="UP001432146">
    <property type="component" value="Unassembled WGS sequence"/>
</dbReference>
<dbReference type="AlphaFoldDB" id="A0AAW1A0A8"/>
<keyword evidence="2" id="KW-1185">Reference proteome</keyword>
<reference evidence="1 2" key="1">
    <citation type="submission" date="2024-05" db="EMBL/GenBank/DDBJ databases">
        <title>The nuclear and mitochondrial genome assemblies of Tetragonisca angustula (Apidae: Meliponini), a tiny yet remarkable pollinator in the Neotropics.</title>
        <authorList>
            <person name="Ferrari R."/>
            <person name="Ricardo P.C."/>
            <person name="Dias F.C."/>
            <person name="Araujo N.S."/>
            <person name="Soares D.O."/>
            <person name="Zhou Q.-S."/>
            <person name="Zhu C.-D."/>
            <person name="Coutinho L."/>
            <person name="Airas M.C."/>
            <person name="Batista T.M."/>
        </authorList>
    </citation>
    <scope>NUCLEOTIDE SEQUENCE [LARGE SCALE GENOMIC DNA]</scope>
    <source>
        <strain evidence="1">ASF017062</strain>
        <tissue evidence="1">Abdomen</tissue>
    </source>
</reference>
<accession>A0AAW1A0A8</accession>
<evidence type="ECO:0008006" key="3">
    <source>
        <dbReference type="Google" id="ProtNLM"/>
    </source>
</evidence>
<sequence>MKLSDFSIGMEKLALESLASARGLGNKISRLYKVRFQNSVCQLRATWIIRIREMIIRRGKNEAHERYGPVKSQRWNEECLNSEYLPVIAASRGIVISKFNPEAEQEAG</sequence>
<dbReference type="EMBL" id="JAWNGG020000078">
    <property type="protein sequence ID" value="KAK9303455.1"/>
    <property type="molecule type" value="Genomic_DNA"/>
</dbReference>
<protein>
    <recommendedName>
        <fullName evidence="3">Ribosomal protein L22</fullName>
    </recommendedName>
</protein>
<proteinExistence type="predicted"/>
<organism evidence="1 2">
    <name type="scientific">Tetragonisca angustula</name>
    <dbReference type="NCBI Taxonomy" id="166442"/>
    <lineage>
        <taxon>Eukaryota</taxon>
        <taxon>Metazoa</taxon>
        <taxon>Ecdysozoa</taxon>
        <taxon>Arthropoda</taxon>
        <taxon>Hexapoda</taxon>
        <taxon>Insecta</taxon>
        <taxon>Pterygota</taxon>
        <taxon>Neoptera</taxon>
        <taxon>Endopterygota</taxon>
        <taxon>Hymenoptera</taxon>
        <taxon>Apocrita</taxon>
        <taxon>Aculeata</taxon>
        <taxon>Apoidea</taxon>
        <taxon>Anthophila</taxon>
        <taxon>Apidae</taxon>
        <taxon>Tetragonisca</taxon>
    </lineage>
</organism>